<dbReference type="GeneID" id="66113720"/>
<dbReference type="InterPro" id="IPR036388">
    <property type="entry name" value="WH-like_DNA-bd_sf"/>
</dbReference>
<dbReference type="PANTHER" id="PTHR10804">
    <property type="entry name" value="PROTEASE FAMILY M24 METHIONYL AMINOPEPTIDASE, AMINOPEPTIDASE P"/>
    <property type="match status" value="1"/>
</dbReference>
<dbReference type="OrthoDB" id="5876363at2759"/>
<dbReference type="SUPFAM" id="SSF46785">
    <property type="entry name" value="Winged helix' DNA-binding domain"/>
    <property type="match status" value="1"/>
</dbReference>
<evidence type="ECO:0000313" key="3">
    <source>
        <dbReference type="EMBL" id="KAG7193661.1"/>
    </source>
</evidence>
<protein>
    <submittedName>
        <fullName evidence="3">Curved DNA-binding protein (42 kDa protein)</fullName>
    </submittedName>
</protein>
<sequence length="385" mass="42496">MSTSVSKDKKPDLSIANPDVVYKYKTGGEISNRVLAKVLSLIKEGSTTYEISKRGDELLEEELSKIYNSKKTSSIPKGIAFPTCVNPNHIPAHLAPVSEEDESNITLKDGDVVNVMLGVQIDFYPAIVAETVVVGASKEHPINGQKADLVKSAWIASEAAIRSFQPGKRNWDVTNIVSEVAKEFGTTPVESMLTHNIERNVLYGPKEVILNPTKDNKTQMETHKFEENEVYGLDILISTSADGKVKPSKYRTSLYKLTGNSYSLKLKSSHYALGEVKKKVSGLFPFNVRSLEDARKVRTGMIECSNHKVSLSYDIFAEKEGEFIAQYFTTFAVTKNGIVKYTSPTFDAEAYVSDKEIANDAIKALLATPLRAPKKKNTKKTETAA</sequence>
<organism evidence="3 4">
    <name type="scientific">Scheffersomyces spartinae</name>
    <dbReference type="NCBI Taxonomy" id="45513"/>
    <lineage>
        <taxon>Eukaryota</taxon>
        <taxon>Fungi</taxon>
        <taxon>Dikarya</taxon>
        <taxon>Ascomycota</taxon>
        <taxon>Saccharomycotina</taxon>
        <taxon>Pichiomycetes</taxon>
        <taxon>Debaryomycetaceae</taxon>
        <taxon>Scheffersomyces</taxon>
    </lineage>
</organism>
<dbReference type="AlphaFoldDB" id="A0A9P7V950"/>
<reference evidence="3" key="1">
    <citation type="submission" date="2021-03" db="EMBL/GenBank/DDBJ databases">
        <authorList>
            <person name="Palmer J.M."/>
        </authorList>
    </citation>
    <scope>NUCLEOTIDE SEQUENCE</scope>
    <source>
        <strain evidence="3">ARV_011</strain>
    </source>
</reference>
<keyword evidence="4" id="KW-1185">Reference proteome</keyword>
<dbReference type="RefSeq" id="XP_043049209.1">
    <property type="nucleotide sequence ID" value="XM_043191197.1"/>
</dbReference>
<dbReference type="InterPro" id="IPR036390">
    <property type="entry name" value="WH_DNA-bd_sf"/>
</dbReference>
<dbReference type="CDD" id="cd01089">
    <property type="entry name" value="PA2G4-like"/>
    <property type="match status" value="1"/>
</dbReference>
<evidence type="ECO:0000313" key="4">
    <source>
        <dbReference type="Proteomes" id="UP000790833"/>
    </source>
</evidence>
<proteinExistence type="inferred from homology"/>
<dbReference type="EMBL" id="JAHMUF010000010">
    <property type="protein sequence ID" value="KAG7193661.1"/>
    <property type="molecule type" value="Genomic_DNA"/>
</dbReference>
<comment type="similarity">
    <text evidence="1">Belongs to the peptidase M24 family.</text>
</comment>
<dbReference type="GO" id="GO:0003677">
    <property type="term" value="F:DNA binding"/>
    <property type="evidence" value="ECO:0007669"/>
    <property type="project" value="UniProtKB-KW"/>
</dbReference>
<evidence type="ECO:0000256" key="1">
    <source>
        <dbReference type="ARBA" id="ARBA00007319"/>
    </source>
</evidence>
<dbReference type="Gene3D" id="1.10.10.10">
    <property type="entry name" value="Winged helix-like DNA-binding domain superfamily/Winged helix DNA-binding domain"/>
    <property type="match status" value="1"/>
</dbReference>
<dbReference type="SUPFAM" id="SSF55920">
    <property type="entry name" value="Creatinase/aminopeptidase"/>
    <property type="match status" value="1"/>
</dbReference>
<evidence type="ECO:0000259" key="2">
    <source>
        <dbReference type="Pfam" id="PF00557"/>
    </source>
</evidence>
<dbReference type="Proteomes" id="UP000790833">
    <property type="component" value="Unassembled WGS sequence"/>
</dbReference>
<feature type="domain" description="Peptidase M24" evidence="2">
    <location>
        <begin position="24"/>
        <end position="220"/>
    </location>
</feature>
<comment type="caution">
    <text evidence="3">The sequence shown here is derived from an EMBL/GenBank/DDBJ whole genome shotgun (WGS) entry which is preliminary data.</text>
</comment>
<dbReference type="Gene3D" id="3.90.230.10">
    <property type="entry name" value="Creatinase/methionine aminopeptidase superfamily"/>
    <property type="match status" value="1"/>
</dbReference>
<accession>A0A9P7V950</accession>
<keyword evidence="3" id="KW-0238">DNA-binding</keyword>
<dbReference type="InterPro" id="IPR000994">
    <property type="entry name" value="Pept_M24"/>
</dbReference>
<dbReference type="PANTHER" id="PTHR10804:SF11">
    <property type="entry name" value="PROLIFERATION-ASSOCIATED PROTEIN 2G4"/>
    <property type="match status" value="1"/>
</dbReference>
<dbReference type="Pfam" id="PF00557">
    <property type="entry name" value="Peptidase_M24"/>
    <property type="match status" value="1"/>
</dbReference>
<dbReference type="InterPro" id="IPR047113">
    <property type="entry name" value="PA2G4/ARX1"/>
</dbReference>
<dbReference type="InterPro" id="IPR036005">
    <property type="entry name" value="Creatinase/aminopeptidase-like"/>
</dbReference>
<gene>
    <name evidence="3" type="primary">CDB4</name>
    <name evidence="3" type="ORF">KQ657_000346</name>
</gene>
<name>A0A9P7V950_9ASCO</name>